<evidence type="ECO:0000259" key="3">
    <source>
        <dbReference type="Pfam" id="PF00149"/>
    </source>
</evidence>
<name>A0A2W4WSS0_9CYAN</name>
<dbReference type="SUPFAM" id="SSF56300">
    <property type="entry name" value="Metallo-dependent phosphatases"/>
    <property type="match status" value="1"/>
</dbReference>
<evidence type="ECO:0000256" key="2">
    <source>
        <dbReference type="ARBA" id="ARBA00022801"/>
    </source>
</evidence>
<gene>
    <name evidence="4" type="ORF">DCF15_18115</name>
</gene>
<accession>A0A2W4WSS0</accession>
<dbReference type="InterPro" id="IPR004843">
    <property type="entry name" value="Calcineurin-like_PHP"/>
</dbReference>
<dbReference type="Proteomes" id="UP000249794">
    <property type="component" value="Unassembled WGS sequence"/>
</dbReference>
<dbReference type="CDD" id="cd07385">
    <property type="entry name" value="MPP_YkuE_C"/>
    <property type="match status" value="1"/>
</dbReference>
<evidence type="ECO:0000313" key="4">
    <source>
        <dbReference type="EMBL" id="PZO48253.1"/>
    </source>
</evidence>
<feature type="domain" description="Calcineurin-like phosphoesterase" evidence="3">
    <location>
        <begin position="30"/>
        <end position="190"/>
    </location>
</feature>
<dbReference type="Pfam" id="PF00149">
    <property type="entry name" value="Metallophos"/>
    <property type="match status" value="1"/>
</dbReference>
<sequence length="280" mass="31632">MHRILSGSLSTEALTVPIQGLPERLAGCVVVQLSDFHFDGLRLSDALLARTLAQVEAINPDLIALTGDFVTDDPQPIYELARRIKHLPSRYGMVAVLGNHDIQRKGARQMVREALEQANVTVLWNEIATPFGNDFPVVGFADYWSKEFDPQVLAQIDPQVPRLVLSHNPDTAEQLASWRVDLQLSGHTHGGQVHIPGFGPGPLVWKRWRQRVPRWLRNRVPFLSDRCFHVVRHWEWAQGLHRVGNNWLYVNRGLGTYSPGRLFCPPELTVITLVRADAET</sequence>
<keyword evidence="2" id="KW-0378">Hydrolase</keyword>
<dbReference type="GO" id="GO:0009245">
    <property type="term" value="P:lipid A biosynthetic process"/>
    <property type="evidence" value="ECO:0007669"/>
    <property type="project" value="TreeGrafter"/>
</dbReference>
<dbReference type="GO" id="GO:0046872">
    <property type="term" value="F:metal ion binding"/>
    <property type="evidence" value="ECO:0007669"/>
    <property type="project" value="UniProtKB-KW"/>
</dbReference>
<reference evidence="4 5" key="2">
    <citation type="submission" date="2018-06" db="EMBL/GenBank/DDBJ databases">
        <title>Metagenomic assembly of (sub)arctic Cyanobacteria and their associated microbiome from non-axenic cultures.</title>
        <authorList>
            <person name="Baurain D."/>
        </authorList>
    </citation>
    <scope>NUCLEOTIDE SEQUENCE [LARGE SCALE GENOMIC DNA]</scope>
    <source>
        <strain evidence="4">ULC027bin1</strain>
    </source>
</reference>
<dbReference type="GO" id="GO:0008758">
    <property type="term" value="F:UDP-2,3-diacylglucosamine hydrolase activity"/>
    <property type="evidence" value="ECO:0007669"/>
    <property type="project" value="TreeGrafter"/>
</dbReference>
<dbReference type="PANTHER" id="PTHR31302">
    <property type="entry name" value="TRANSMEMBRANE PROTEIN WITH METALLOPHOSPHOESTERASE DOMAIN-RELATED"/>
    <property type="match status" value="1"/>
</dbReference>
<protein>
    <submittedName>
        <fullName evidence="4">Metallophosphatase</fullName>
    </submittedName>
</protein>
<dbReference type="InterPro" id="IPR029052">
    <property type="entry name" value="Metallo-depent_PP-like"/>
</dbReference>
<dbReference type="PANTHER" id="PTHR31302:SF31">
    <property type="entry name" value="PHOSPHODIESTERASE YAEI"/>
    <property type="match status" value="1"/>
</dbReference>
<evidence type="ECO:0000256" key="1">
    <source>
        <dbReference type="ARBA" id="ARBA00022723"/>
    </source>
</evidence>
<reference evidence="5" key="1">
    <citation type="submission" date="2018-04" db="EMBL/GenBank/DDBJ databases">
        <authorList>
            <person name="Cornet L."/>
        </authorList>
    </citation>
    <scope>NUCLEOTIDE SEQUENCE [LARGE SCALE GENOMIC DNA]</scope>
</reference>
<dbReference type="Gene3D" id="3.60.21.10">
    <property type="match status" value="1"/>
</dbReference>
<dbReference type="AlphaFoldDB" id="A0A2W4WSS0"/>
<proteinExistence type="predicted"/>
<comment type="caution">
    <text evidence="4">The sequence shown here is derived from an EMBL/GenBank/DDBJ whole genome shotgun (WGS) entry which is preliminary data.</text>
</comment>
<organism evidence="4 5">
    <name type="scientific">Phormidesmis priestleyi</name>
    <dbReference type="NCBI Taxonomy" id="268141"/>
    <lineage>
        <taxon>Bacteria</taxon>
        <taxon>Bacillati</taxon>
        <taxon>Cyanobacteriota</taxon>
        <taxon>Cyanophyceae</taxon>
        <taxon>Leptolyngbyales</taxon>
        <taxon>Leptolyngbyaceae</taxon>
        <taxon>Phormidesmis</taxon>
    </lineage>
</organism>
<keyword evidence="1" id="KW-0479">Metal-binding</keyword>
<dbReference type="GO" id="GO:0016020">
    <property type="term" value="C:membrane"/>
    <property type="evidence" value="ECO:0007669"/>
    <property type="project" value="GOC"/>
</dbReference>
<dbReference type="EMBL" id="QBMP01000243">
    <property type="protein sequence ID" value="PZO48253.1"/>
    <property type="molecule type" value="Genomic_DNA"/>
</dbReference>
<dbReference type="InterPro" id="IPR051158">
    <property type="entry name" value="Metallophosphoesterase_sf"/>
</dbReference>
<evidence type="ECO:0000313" key="5">
    <source>
        <dbReference type="Proteomes" id="UP000249794"/>
    </source>
</evidence>